<gene>
    <name evidence="2" type="ORF">OJAV_G00216330</name>
</gene>
<protein>
    <submittedName>
        <fullName evidence="2">Uncharacterized protein</fullName>
    </submittedName>
</protein>
<organism evidence="2 3">
    <name type="scientific">Oryzias javanicus</name>
    <name type="common">Javanese ricefish</name>
    <name type="synonym">Aplocheilus javanicus</name>
    <dbReference type="NCBI Taxonomy" id="123683"/>
    <lineage>
        <taxon>Eukaryota</taxon>
        <taxon>Metazoa</taxon>
        <taxon>Chordata</taxon>
        <taxon>Craniata</taxon>
        <taxon>Vertebrata</taxon>
        <taxon>Euteleostomi</taxon>
        <taxon>Actinopterygii</taxon>
        <taxon>Neopterygii</taxon>
        <taxon>Teleostei</taxon>
        <taxon>Neoteleostei</taxon>
        <taxon>Acanthomorphata</taxon>
        <taxon>Ovalentaria</taxon>
        <taxon>Atherinomorphae</taxon>
        <taxon>Beloniformes</taxon>
        <taxon>Adrianichthyidae</taxon>
        <taxon>Oryziinae</taxon>
        <taxon>Oryzias</taxon>
    </lineage>
</organism>
<sequence>MAWLWPGFKCEEAEGRRGGAWADGKGEWGWESSIGKNSGQKKRRDSSQDGHQLSGGRRYNPFITALLLSESPQSKLLLCPGIPVPNPPCQIILCLQHFLSRLLLLAEYLCGATRPPPDSQSAQLMTSSCLL</sequence>
<reference evidence="2 3" key="2">
    <citation type="submission" date="2019-01" db="EMBL/GenBank/DDBJ databases">
        <title>A chromosome length genome reference of the Java medaka (oryzias javanicus).</title>
        <authorList>
            <person name="Herpin A."/>
            <person name="Takehana Y."/>
            <person name="Naruse K."/>
            <person name="Ansai S."/>
            <person name="Kawaguchi M."/>
        </authorList>
    </citation>
    <scope>NUCLEOTIDE SEQUENCE [LARGE SCALE GENOMIC DNA]</scope>
    <source>
        <strain evidence="2">RS831</strain>
        <tissue evidence="2">Whole body</tissue>
    </source>
</reference>
<reference evidence="2 3" key="1">
    <citation type="submission" date="2018-11" db="EMBL/GenBank/DDBJ databases">
        <authorList>
            <person name="Lopez-Roques C."/>
            <person name="Donnadieu C."/>
            <person name="Bouchez O."/>
            <person name="Klopp C."/>
            <person name="Cabau C."/>
            <person name="Zahm M."/>
        </authorList>
    </citation>
    <scope>NUCLEOTIDE SEQUENCE [LARGE SCALE GENOMIC DNA]</scope>
    <source>
        <strain evidence="2">RS831</strain>
        <tissue evidence="2">Whole body</tissue>
    </source>
</reference>
<dbReference type="AlphaFoldDB" id="A0A437C458"/>
<evidence type="ECO:0000313" key="3">
    <source>
        <dbReference type="Proteomes" id="UP000283210"/>
    </source>
</evidence>
<dbReference type="Proteomes" id="UP000283210">
    <property type="component" value="Chromosome 22"/>
</dbReference>
<evidence type="ECO:0000256" key="1">
    <source>
        <dbReference type="SAM" id="MobiDB-lite"/>
    </source>
</evidence>
<proteinExistence type="predicted"/>
<name>A0A437C458_ORYJA</name>
<accession>A0A437C458</accession>
<dbReference type="EMBL" id="CM012458">
    <property type="protein sequence ID" value="RVE57455.1"/>
    <property type="molecule type" value="Genomic_DNA"/>
</dbReference>
<keyword evidence="3" id="KW-1185">Reference proteome</keyword>
<evidence type="ECO:0000313" key="2">
    <source>
        <dbReference type="EMBL" id="RVE57455.1"/>
    </source>
</evidence>
<feature type="region of interest" description="Disordered" evidence="1">
    <location>
        <begin position="14"/>
        <end position="57"/>
    </location>
</feature>